<dbReference type="InterPro" id="IPR037165">
    <property type="entry name" value="AldOxase/xan_DH_Mopterin-bd_sf"/>
</dbReference>
<dbReference type="Gene3D" id="3.30.390.50">
    <property type="entry name" value="CO dehydrogenase flavoprotein, C-terminal domain"/>
    <property type="match status" value="1"/>
</dbReference>
<dbReference type="FunFam" id="3.30.365.10:FF:000001">
    <property type="entry name" value="Xanthine dehydrogenase oxidase"/>
    <property type="match status" value="1"/>
</dbReference>
<dbReference type="Pfam" id="PF00941">
    <property type="entry name" value="FAD_binding_5"/>
    <property type="match status" value="1"/>
</dbReference>
<feature type="binding site" evidence="12">
    <location>
        <position position="109"/>
    </location>
    <ligand>
        <name>[2Fe-2S] cluster</name>
        <dbReference type="ChEBI" id="CHEBI:190135"/>
        <label>2</label>
    </ligand>
</feature>
<comment type="cofactor">
    <cofactor evidence="1">
        <name>FAD</name>
        <dbReference type="ChEBI" id="CHEBI:57692"/>
    </cofactor>
</comment>
<sequence>MSEIYTSSICTATGDLPPNTSLNTFIREHVHLKGTKFMCLEGGCGACIVSVQSVHPKTGKNRSYSVNSCLIPVFACHGWSVTTIEGLGSGAAGYHNFQKRLAAASGSQCGYCSPGMVMNMNSLMEMNPKMKMAELENSFGGNICRCTGYRPILDAFKSFAGDAPSHLVNKLRDIEDTYFPEPSRLCDGSSCGNKCGSIVCLPKDPKNRVFLNFGNGQNWYRPVNLKEIFELFDMIGDSSYQLVVGNTGQGVYRNSDSQKVYIDLNGIGSLFETAVSANGISIGGNVSLNEAMELFRKTAKDQTQNFGYCDQLADHIDMIANVPVRNVMPRAQNAHAHINAGFLCKVDKTKNYQVIEKPRIVFGGINPHFVSICILFIIAFFSARLTFCFAWQVHASKTEEFLTGKPLLDNQTIKEALEILQTELNPNLVLPDPSPDYRKGLAVSLLYKFVLSLNPNAVNERNKSGSSLLTRSVSSGRQDFDTDRSRWPVNQPVPKLEGLMQCADDVKYKVKGQWVLKSQYHFTMETLSCVAVPKEGAIEIHLTSQYPASAQSAVSNALKIPLHRIDVIVRRLGGAYGIKCDRPNHTAVVCSLAAYLLHRPVRMVLSLETNMEWTGKRLPAHGEYEAGVSDSGEIQYLNASLYQDNGHLPNAFMAHYSLLHADNGYDPSTFNLKIYGVITDNPWNTWCRAPGSTEFTSLMENLMEHIAKVVNKDPVSVRLVNLVKDTPLPGMINDLKKSSDFSARQKNVDDFNKSNRWKKRGINLSTMRYPYEFWAHYHASISIFSDDGSIAIAHGGIEMGQGINTKAAQVAARFLGVDMNMITVKPVTTHENPNNSPTAGCQGSDCVSYAIMMCCMEINKRLAPVREKIGKKARWTDVVKEAAAQAINLKCTHMFSPKDNVKPYNIYGVVVTEVEIDVLTGQYQIKRVDLLEDAGQSISPEVDIGQIEGAFMMGMGYYTSEDIIHNHETGALMSNRSWNYKPPGAKDIPEDFRITLRKKSSNPYGTLGSKATGEPALCLSCSIPLALRYAIDSARRDAGLNEIWFEMSASFTSEQVQVKISVENWNNFEPPECRNGFYSTVGLPFTIEKLRHDTAIYVYRRAEPRVESVSGRGSMTKLLKRYWPYFLVPTMMTIGYAPFILMALKMFVMKVMMFNMMAFNAAIFMTLRNLVFGPRSGGHVKYYNYGYQHRHSKQTESLKNR</sequence>
<dbReference type="InterPro" id="IPR005107">
    <property type="entry name" value="CO_DH_flav_C"/>
</dbReference>
<feature type="domain" description="FAD-binding PCMH-type" evidence="14">
    <location>
        <begin position="212"/>
        <end position="412"/>
    </location>
</feature>
<name>A0A6H5HG35_9HEMI</name>
<dbReference type="Proteomes" id="UP000479000">
    <property type="component" value="Unassembled WGS sequence"/>
</dbReference>
<evidence type="ECO:0000256" key="7">
    <source>
        <dbReference type="ARBA" id="ARBA00023004"/>
    </source>
</evidence>
<accession>A0A6H5HG35</accession>
<dbReference type="Pfam" id="PF03450">
    <property type="entry name" value="CO_deh_flav_C"/>
    <property type="match status" value="1"/>
</dbReference>
<dbReference type="PROSITE" id="PS51387">
    <property type="entry name" value="FAD_PCMH"/>
    <property type="match status" value="1"/>
</dbReference>
<dbReference type="EMBL" id="CADCXU010030637">
    <property type="protein sequence ID" value="CAB0016975.1"/>
    <property type="molecule type" value="Genomic_DNA"/>
</dbReference>
<evidence type="ECO:0000259" key="14">
    <source>
        <dbReference type="PROSITE" id="PS51387"/>
    </source>
</evidence>
<keyword evidence="16" id="KW-1185">Reference proteome</keyword>
<evidence type="ECO:0000256" key="11">
    <source>
        <dbReference type="PIRSR" id="PIRSR000127-1"/>
    </source>
</evidence>
<dbReference type="InterPro" id="IPR036884">
    <property type="entry name" value="2Fe-2S-bd_dom_sf"/>
</dbReference>
<feature type="transmembrane region" description="Helical" evidence="13">
    <location>
        <begin position="1122"/>
        <end position="1141"/>
    </location>
</feature>
<dbReference type="InterPro" id="IPR002888">
    <property type="entry name" value="2Fe-2S-bd"/>
</dbReference>
<protein>
    <recommendedName>
        <fullName evidence="14">FAD-binding PCMH-type domain-containing protein</fullName>
    </recommendedName>
</protein>
<keyword evidence="13" id="KW-0472">Membrane</keyword>
<dbReference type="Pfam" id="PF02738">
    <property type="entry name" value="MoCoBD_1"/>
    <property type="match status" value="1"/>
</dbReference>
<keyword evidence="6" id="KW-0560">Oxidoreductase</keyword>
<evidence type="ECO:0000256" key="6">
    <source>
        <dbReference type="ARBA" id="ARBA00023002"/>
    </source>
</evidence>
<feature type="transmembrane region" description="Helical" evidence="13">
    <location>
        <begin position="1147"/>
        <end position="1167"/>
    </location>
</feature>
<dbReference type="Pfam" id="PF20256">
    <property type="entry name" value="MoCoBD_2"/>
    <property type="match status" value="1"/>
</dbReference>
<dbReference type="SUPFAM" id="SSF56176">
    <property type="entry name" value="FAD-binding/transporter-associated domain-like"/>
    <property type="match status" value="1"/>
</dbReference>
<evidence type="ECO:0000256" key="9">
    <source>
        <dbReference type="ARBA" id="ARBA00023027"/>
    </source>
</evidence>
<feature type="binding site" evidence="12">
    <location>
        <position position="545"/>
    </location>
    <ligand>
        <name>Mo-molybdopterin</name>
        <dbReference type="ChEBI" id="CHEBI:71302"/>
    </ligand>
    <ligandPart>
        <name>Mo</name>
        <dbReference type="ChEBI" id="CHEBI:28685"/>
    </ligandPart>
</feature>
<feature type="binding site" evidence="12">
    <location>
        <position position="47"/>
    </location>
    <ligand>
        <name>[2Fe-2S] cluster</name>
        <dbReference type="ChEBI" id="CHEBI:190135"/>
        <label>1</label>
    </ligand>
</feature>
<feature type="binding site" evidence="12">
    <location>
        <position position="144"/>
    </location>
    <ligand>
        <name>[2Fe-2S] cluster</name>
        <dbReference type="ChEBI" id="CHEBI:190135"/>
        <label>2</label>
    </ligand>
</feature>
<dbReference type="InterPro" id="IPR016167">
    <property type="entry name" value="FAD-bd_PCMH_sub1"/>
</dbReference>
<dbReference type="InterPro" id="IPR006058">
    <property type="entry name" value="2Fe2S_fd_BS"/>
</dbReference>
<dbReference type="GO" id="GO:0016491">
    <property type="term" value="F:oxidoreductase activity"/>
    <property type="evidence" value="ECO:0007669"/>
    <property type="project" value="UniProtKB-KW"/>
</dbReference>
<dbReference type="InterPro" id="IPR046867">
    <property type="entry name" value="AldOxase/xan_DH_MoCoBD2"/>
</dbReference>
<feature type="binding site" evidence="12">
    <location>
        <position position="146"/>
    </location>
    <ligand>
        <name>[2Fe-2S] cluster</name>
        <dbReference type="ChEBI" id="CHEBI:190135"/>
        <label>2</label>
    </ligand>
</feature>
<keyword evidence="13" id="KW-1133">Transmembrane helix</keyword>
<keyword evidence="9" id="KW-0520">NAD</keyword>
<dbReference type="InterPro" id="IPR036318">
    <property type="entry name" value="FAD-bd_PCMH-like_sf"/>
</dbReference>
<comment type="similarity">
    <text evidence="2">Belongs to the xanthine dehydrogenase family.</text>
</comment>
<dbReference type="GO" id="GO:0005506">
    <property type="term" value="F:iron ion binding"/>
    <property type="evidence" value="ECO:0007669"/>
    <property type="project" value="InterPro"/>
</dbReference>
<keyword evidence="13" id="KW-0812">Transmembrane</keyword>
<comment type="cofactor">
    <cofactor evidence="10">
        <name>[2Fe-2S] cluster</name>
        <dbReference type="ChEBI" id="CHEBI:190135"/>
    </cofactor>
</comment>
<evidence type="ECO:0000256" key="8">
    <source>
        <dbReference type="ARBA" id="ARBA00023014"/>
    </source>
</evidence>
<dbReference type="InterPro" id="IPR016166">
    <property type="entry name" value="FAD-bd_PCMH"/>
</dbReference>
<dbReference type="Gene3D" id="1.10.150.120">
    <property type="entry name" value="[2Fe-2S]-binding domain"/>
    <property type="match status" value="1"/>
</dbReference>
<dbReference type="Gene3D" id="3.30.43.10">
    <property type="entry name" value="Uridine Diphospho-n-acetylenolpyruvylglucosamine Reductase, domain 2"/>
    <property type="match status" value="1"/>
</dbReference>
<dbReference type="AlphaFoldDB" id="A0A6H5HG35"/>
<dbReference type="InterPro" id="IPR016208">
    <property type="entry name" value="Ald_Oxase/xanthine_DH-like"/>
</dbReference>
<evidence type="ECO:0000256" key="5">
    <source>
        <dbReference type="ARBA" id="ARBA00022723"/>
    </source>
</evidence>
<feature type="transmembrane region" description="Helical" evidence="13">
    <location>
        <begin position="369"/>
        <end position="391"/>
    </location>
</feature>
<dbReference type="FunFam" id="3.30.365.10:FF:000002">
    <property type="entry name" value="Xanthine dehydrogenase oxidase"/>
    <property type="match status" value="1"/>
</dbReference>
<dbReference type="InterPro" id="IPR008274">
    <property type="entry name" value="AldOxase/xan_DH_MoCoBD1"/>
</dbReference>
<comment type="cofactor">
    <cofactor evidence="12">
        <name>[2Fe-2S] cluster</name>
        <dbReference type="ChEBI" id="CHEBI:190135"/>
    </cofactor>
    <text evidence="12">Binds 2 [2Fe-2S] clusters.</text>
</comment>
<dbReference type="FunFam" id="3.10.20.30:FF:000012">
    <property type="entry name" value="Xanthine dehydrogenase/oxidase"/>
    <property type="match status" value="1"/>
</dbReference>
<gene>
    <name evidence="15" type="ORF">NTEN_LOCUS21091</name>
</gene>
<keyword evidence="3 12" id="KW-0500">Molybdenum</keyword>
<dbReference type="InterPro" id="IPR012675">
    <property type="entry name" value="Beta-grasp_dom_sf"/>
</dbReference>
<dbReference type="SUPFAM" id="SSF47741">
    <property type="entry name" value="CO dehydrogenase ISP C-domain like"/>
    <property type="match status" value="1"/>
</dbReference>
<dbReference type="PIRSF" id="PIRSF000127">
    <property type="entry name" value="Xanthine_DH"/>
    <property type="match status" value="1"/>
</dbReference>
<evidence type="ECO:0000256" key="1">
    <source>
        <dbReference type="ARBA" id="ARBA00001974"/>
    </source>
</evidence>
<feature type="binding site" evidence="12">
    <location>
        <position position="39"/>
    </location>
    <ligand>
        <name>[2Fe-2S] cluster</name>
        <dbReference type="ChEBI" id="CHEBI:190135"/>
        <label>1</label>
    </ligand>
</feature>
<evidence type="ECO:0000256" key="13">
    <source>
        <dbReference type="SAM" id="Phobius"/>
    </source>
</evidence>
<keyword evidence="4 12" id="KW-0001">2Fe-2S</keyword>
<keyword evidence="7 12" id="KW-0408">Iron</keyword>
<feature type="binding site" evidence="12">
    <location>
        <position position="69"/>
    </location>
    <ligand>
        <name>[2Fe-2S] cluster</name>
        <dbReference type="ChEBI" id="CHEBI:190135"/>
        <label>1</label>
    </ligand>
</feature>
<keyword evidence="5 12" id="KW-0479">Metal-binding</keyword>
<dbReference type="InterPro" id="IPR002346">
    <property type="entry name" value="Mopterin_DH_FAD-bd"/>
</dbReference>
<organism evidence="15 16">
    <name type="scientific">Nesidiocoris tenuis</name>
    <dbReference type="NCBI Taxonomy" id="355587"/>
    <lineage>
        <taxon>Eukaryota</taxon>
        <taxon>Metazoa</taxon>
        <taxon>Ecdysozoa</taxon>
        <taxon>Arthropoda</taxon>
        <taxon>Hexapoda</taxon>
        <taxon>Insecta</taxon>
        <taxon>Pterygota</taxon>
        <taxon>Neoptera</taxon>
        <taxon>Paraneoptera</taxon>
        <taxon>Hemiptera</taxon>
        <taxon>Heteroptera</taxon>
        <taxon>Panheteroptera</taxon>
        <taxon>Cimicomorpha</taxon>
        <taxon>Miridae</taxon>
        <taxon>Dicyphina</taxon>
        <taxon>Nesidiocoris</taxon>
    </lineage>
</organism>
<dbReference type="Gene3D" id="3.30.365.10">
    <property type="entry name" value="Aldehyde oxidase/xanthine dehydrogenase, molybdopterin binding domain"/>
    <property type="match status" value="4"/>
</dbReference>
<evidence type="ECO:0000313" key="16">
    <source>
        <dbReference type="Proteomes" id="UP000479000"/>
    </source>
</evidence>
<dbReference type="InterPro" id="IPR036010">
    <property type="entry name" value="2Fe-2S_ferredoxin-like_sf"/>
</dbReference>
<dbReference type="PROSITE" id="PS00197">
    <property type="entry name" value="2FE2S_FER_1"/>
    <property type="match status" value="1"/>
</dbReference>
<dbReference type="Pfam" id="PF01799">
    <property type="entry name" value="Fer2_2"/>
    <property type="match status" value="1"/>
</dbReference>
<dbReference type="SUPFAM" id="SSF56003">
    <property type="entry name" value="Molybdenum cofactor-binding domain"/>
    <property type="match status" value="1"/>
</dbReference>
<proteinExistence type="inferred from homology"/>
<reference evidence="15 16" key="1">
    <citation type="submission" date="2020-02" db="EMBL/GenBank/DDBJ databases">
        <authorList>
            <person name="Ferguson B K."/>
        </authorList>
    </citation>
    <scope>NUCLEOTIDE SEQUENCE [LARGE SCALE GENOMIC DNA]</scope>
</reference>
<feature type="binding site" evidence="12">
    <location>
        <position position="688"/>
    </location>
    <ligand>
        <name>Mo-molybdopterin</name>
        <dbReference type="ChEBI" id="CHEBI:71302"/>
    </ligand>
    <ligandPart>
        <name>Mo</name>
        <dbReference type="ChEBI" id="CHEBI:28685"/>
    </ligandPart>
</feature>
<evidence type="ECO:0000256" key="12">
    <source>
        <dbReference type="PIRSR" id="PIRSR000127-3"/>
    </source>
</evidence>
<evidence type="ECO:0000256" key="4">
    <source>
        <dbReference type="ARBA" id="ARBA00022714"/>
    </source>
</evidence>
<dbReference type="SUPFAM" id="SSF55447">
    <property type="entry name" value="CO dehydrogenase flavoprotein C-terminal domain-like"/>
    <property type="match status" value="2"/>
</dbReference>
<feature type="active site" description="Proton acceptor" evidence="11">
    <location>
        <position position="1014"/>
    </location>
</feature>
<dbReference type="GO" id="GO:0051537">
    <property type="term" value="F:2 iron, 2 sulfur cluster binding"/>
    <property type="evidence" value="ECO:0007669"/>
    <property type="project" value="UniProtKB-KW"/>
</dbReference>
<evidence type="ECO:0000313" key="15">
    <source>
        <dbReference type="EMBL" id="CAB0016975.1"/>
    </source>
</evidence>
<feature type="binding site" evidence="12">
    <location>
        <position position="840"/>
    </location>
    <ligand>
        <name>Mo-molybdopterin</name>
        <dbReference type="ChEBI" id="CHEBI:71302"/>
    </ligand>
    <ligandPart>
        <name>Mo</name>
        <dbReference type="ChEBI" id="CHEBI:28685"/>
    </ligandPart>
</feature>
<comment type="cofactor">
    <cofactor evidence="12">
        <name>Mo-molybdopterin</name>
        <dbReference type="ChEBI" id="CHEBI:71302"/>
    </cofactor>
    <text evidence="12">Binds 1 Mo-molybdopterin (Mo-MPT) cofactor per subunit.</text>
</comment>
<dbReference type="OrthoDB" id="6594808at2759"/>
<dbReference type="InterPro" id="IPR036683">
    <property type="entry name" value="CO_DH_flav_C_dom_sf"/>
</dbReference>
<dbReference type="Gene3D" id="3.10.20.30">
    <property type="match status" value="1"/>
</dbReference>
<dbReference type="SUPFAM" id="SSF54292">
    <property type="entry name" value="2Fe-2S ferredoxin-like"/>
    <property type="match status" value="1"/>
</dbReference>
<feature type="binding site" evidence="12">
    <location>
        <position position="112"/>
    </location>
    <ligand>
        <name>[2Fe-2S] cluster</name>
        <dbReference type="ChEBI" id="CHEBI:190135"/>
        <label>2</label>
    </ligand>
</feature>
<evidence type="ECO:0000256" key="2">
    <source>
        <dbReference type="ARBA" id="ARBA00006849"/>
    </source>
</evidence>
<evidence type="ECO:0000256" key="3">
    <source>
        <dbReference type="ARBA" id="ARBA00022505"/>
    </source>
</evidence>
<dbReference type="PANTHER" id="PTHR11908:SF132">
    <property type="entry name" value="ALDEHYDE OXIDASE 1-RELATED"/>
    <property type="match status" value="1"/>
</dbReference>
<feature type="binding site" evidence="12">
    <location>
        <position position="44"/>
    </location>
    <ligand>
        <name>[2Fe-2S] cluster</name>
        <dbReference type="ChEBI" id="CHEBI:190135"/>
        <label>1</label>
    </ligand>
</feature>
<keyword evidence="8 12" id="KW-0411">Iron-sulfur</keyword>
<dbReference type="GO" id="GO:0071949">
    <property type="term" value="F:FAD binding"/>
    <property type="evidence" value="ECO:0007669"/>
    <property type="project" value="InterPro"/>
</dbReference>
<dbReference type="SMART" id="SM01092">
    <property type="entry name" value="CO_deh_flav_C"/>
    <property type="match status" value="1"/>
</dbReference>
<evidence type="ECO:0000256" key="10">
    <source>
        <dbReference type="ARBA" id="ARBA00034078"/>
    </source>
</evidence>
<dbReference type="PANTHER" id="PTHR11908">
    <property type="entry name" value="XANTHINE DEHYDROGENASE"/>
    <property type="match status" value="1"/>
</dbReference>